<evidence type="ECO:0000256" key="9">
    <source>
        <dbReference type="SAM" id="Phobius"/>
    </source>
</evidence>
<feature type="transmembrane region" description="Helical" evidence="9">
    <location>
        <begin position="31"/>
        <end position="52"/>
    </location>
</feature>
<reference evidence="11" key="1">
    <citation type="submission" date="2020-05" db="UniProtKB">
        <authorList>
            <consortium name="EnsemblMetazoa"/>
        </authorList>
    </citation>
    <scope>IDENTIFICATION</scope>
    <source>
        <strain evidence="11">BB02</strain>
    </source>
</reference>
<keyword evidence="2" id="KW-1003">Cell membrane</keyword>
<feature type="domain" description="G-protein coupled receptors family 1 profile" evidence="10">
    <location>
        <begin position="43"/>
        <end position="348"/>
    </location>
</feature>
<sequence length="365" mass="41236">MSNNSIVIQVESTSDILTFNQLVLFEGILSAARAVISVLGIFGNTINILTFISMGIKDGFSLSMTLLAGMEIFHLIIIFLRSFAYAFFIVEYATHFITWFPVEPFGLYFYIGHVARIFYSMAVVNTTFLSFARCMCVSRPLHFKDMFMATKSTVIVCLIIATTVGSYIPMLLTMSMTLQFDPQVNYTRFRLYLTPAREQVGAITWIVRNAVLPVSTLVAIVSCVIYMSKRLMDSALFRLKSQSFRQTIQSLNYSKEKTSSTDTLVSNLASNETKVQDMAGKERRAIQQMVVMSIVVIACEVPEILISLASVLVPTFAFLKPLNNIYLAVIGLNHVFQSINSSVNIIIYWKYSSRYRQNFYLAQQT</sequence>
<dbReference type="AlphaFoldDB" id="A0A2C9LM45"/>
<name>A0A2C9LM45_BIOGL</name>
<comment type="subcellular location">
    <subcellularLocation>
        <location evidence="1">Cell membrane</location>
        <topology evidence="1">Multi-pass membrane protein</topology>
    </subcellularLocation>
</comment>
<accession>A0A2C9LM45</accession>
<feature type="transmembrane region" description="Helical" evidence="9">
    <location>
        <begin position="290"/>
        <end position="313"/>
    </location>
</feature>
<keyword evidence="4 9" id="KW-1133">Transmembrane helix</keyword>
<evidence type="ECO:0000256" key="3">
    <source>
        <dbReference type="ARBA" id="ARBA00022692"/>
    </source>
</evidence>
<dbReference type="PANTHER" id="PTHR24230:SF75">
    <property type="entry name" value="RELAXIN FAMILY PEPTIDE RECEPTOR 3"/>
    <property type="match status" value="1"/>
</dbReference>
<feature type="transmembrane region" description="Helical" evidence="9">
    <location>
        <begin position="64"/>
        <end position="88"/>
    </location>
</feature>
<keyword evidence="5" id="KW-0297">G-protein coupled receptor</keyword>
<keyword evidence="7" id="KW-0675">Receptor</keyword>
<dbReference type="KEGG" id="bgt:106068033"/>
<gene>
    <name evidence="11" type="primary">106068033</name>
</gene>
<keyword evidence="8" id="KW-0807">Transducer</keyword>
<dbReference type="VEuPathDB" id="VectorBase:BGLB032518"/>
<feature type="transmembrane region" description="Helical" evidence="9">
    <location>
        <begin position="153"/>
        <end position="172"/>
    </location>
</feature>
<dbReference type="EnsemblMetazoa" id="BGLB032518-RA">
    <property type="protein sequence ID" value="BGLB032518-PA"/>
    <property type="gene ID" value="BGLB032518"/>
</dbReference>
<keyword evidence="3 9" id="KW-0812">Transmembrane</keyword>
<feature type="transmembrane region" description="Helical" evidence="9">
    <location>
        <begin position="210"/>
        <end position="228"/>
    </location>
</feature>
<organism evidence="11 12">
    <name type="scientific">Biomphalaria glabrata</name>
    <name type="common">Bloodfluke planorb</name>
    <name type="synonym">Freshwater snail</name>
    <dbReference type="NCBI Taxonomy" id="6526"/>
    <lineage>
        <taxon>Eukaryota</taxon>
        <taxon>Metazoa</taxon>
        <taxon>Spiralia</taxon>
        <taxon>Lophotrochozoa</taxon>
        <taxon>Mollusca</taxon>
        <taxon>Gastropoda</taxon>
        <taxon>Heterobranchia</taxon>
        <taxon>Euthyneura</taxon>
        <taxon>Panpulmonata</taxon>
        <taxon>Hygrophila</taxon>
        <taxon>Lymnaeoidea</taxon>
        <taxon>Planorbidae</taxon>
        <taxon>Biomphalaria</taxon>
    </lineage>
</organism>
<proteinExistence type="predicted"/>
<dbReference type="PANTHER" id="PTHR24230">
    <property type="entry name" value="G-PROTEIN COUPLED RECEPTOR"/>
    <property type="match status" value="1"/>
</dbReference>
<dbReference type="Proteomes" id="UP000076420">
    <property type="component" value="Unassembled WGS sequence"/>
</dbReference>
<feature type="transmembrane region" description="Helical" evidence="9">
    <location>
        <begin position="325"/>
        <end position="349"/>
    </location>
</feature>
<evidence type="ECO:0000256" key="6">
    <source>
        <dbReference type="ARBA" id="ARBA00023136"/>
    </source>
</evidence>
<feature type="transmembrane region" description="Helical" evidence="9">
    <location>
        <begin position="108"/>
        <end position="132"/>
    </location>
</feature>
<dbReference type="RefSeq" id="XP_013082775.2">
    <property type="nucleotide sequence ID" value="XM_013227321.2"/>
</dbReference>
<dbReference type="Gene3D" id="1.20.1070.10">
    <property type="entry name" value="Rhodopsin 7-helix transmembrane proteins"/>
    <property type="match status" value="1"/>
</dbReference>
<evidence type="ECO:0000256" key="8">
    <source>
        <dbReference type="ARBA" id="ARBA00023224"/>
    </source>
</evidence>
<dbReference type="OrthoDB" id="10295601at2759"/>
<dbReference type="GO" id="GO:0007218">
    <property type="term" value="P:neuropeptide signaling pathway"/>
    <property type="evidence" value="ECO:0007669"/>
    <property type="project" value="TreeGrafter"/>
</dbReference>
<dbReference type="GO" id="GO:0005886">
    <property type="term" value="C:plasma membrane"/>
    <property type="evidence" value="ECO:0007669"/>
    <property type="project" value="UniProtKB-SubCell"/>
</dbReference>
<evidence type="ECO:0000259" key="10">
    <source>
        <dbReference type="PROSITE" id="PS50262"/>
    </source>
</evidence>
<dbReference type="GO" id="GO:0008528">
    <property type="term" value="F:G protein-coupled peptide receptor activity"/>
    <property type="evidence" value="ECO:0007669"/>
    <property type="project" value="TreeGrafter"/>
</dbReference>
<evidence type="ECO:0000256" key="5">
    <source>
        <dbReference type="ARBA" id="ARBA00023040"/>
    </source>
</evidence>
<evidence type="ECO:0000256" key="4">
    <source>
        <dbReference type="ARBA" id="ARBA00022989"/>
    </source>
</evidence>
<keyword evidence="6 9" id="KW-0472">Membrane</keyword>
<evidence type="ECO:0000256" key="7">
    <source>
        <dbReference type="ARBA" id="ARBA00023170"/>
    </source>
</evidence>
<evidence type="ECO:0000313" key="11">
    <source>
        <dbReference type="EnsemblMetazoa" id="BGLB032518-PA"/>
    </source>
</evidence>
<evidence type="ECO:0000256" key="2">
    <source>
        <dbReference type="ARBA" id="ARBA00022475"/>
    </source>
</evidence>
<dbReference type="InterPro" id="IPR017452">
    <property type="entry name" value="GPCR_Rhodpsn_7TM"/>
</dbReference>
<dbReference type="InterPro" id="IPR019430">
    <property type="entry name" value="7TM_GPCR_serpentine_rcpt_Srx"/>
</dbReference>
<dbReference type="PROSITE" id="PS50262">
    <property type="entry name" value="G_PROTEIN_RECEP_F1_2"/>
    <property type="match status" value="1"/>
</dbReference>
<dbReference type="Pfam" id="PF10328">
    <property type="entry name" value="7TM_GPCR_Srx"/>
    <property type="match status" value="1"/>
</dbReference>
<dbReference type="SUPFAM" id="SSF81321">
    <property type="entry name" value="Family A G protein-coupled receptor-like"/>
    <property type="match status" value="1"/>
</dbReference>
<evidence type="ECO:0000313" key="12">
    <source>
        <dbReference type="Proteomes" id="UP000076420"/>
    </source>
</evidence>
<evidence type="ECO:0000256" key="1">
    <source>
        <dbReference type="ARBA" id="ARBA00004651"/>
    </source>
</evidence>
<dbReference type="VEuPathDB" id="VectorBase:BGLAX_028381"/>
<protein>
    <recommendedName>
        <fullName evidence="10">G-protein coupled receptors family 1 profile domain-containing protein</fullName>
    </recommendedName>
</protein>